<evidence type="ECO:0000259" key="2">
    <source>
        <dbReference type="Pfam" id="PF01397"/>
    </source>
</evidence>
<dbReference type="SUPFAM" id="SSF48239">
    <property type="entry name" value="Terpenoid cyclases/Protein prenyltransferases"/>
    <property type="match status" value="1"/>
</dbReference>
<organism evidence="3 4">
    <name type="scientific">Carya illinoinensis</name>
    <name type="common">Pecan</name>
    <dbReference type="NCBI Taxonomy" id="32201"/>
    <lineage>
        <taxon>Eukaryota</taxon>
        <taxon>Viridiplantae</taxon>
        <taxon>Streptophyta</taxon>
        <taxon>Embryophyta</taxon>
        <taxon>Tracheophyta</taxon>
        <taxon>Spermatophyta</taxon>
        <taxon>Magnoliopsida</taxon>
        <taxon>eudicotyledons</taxon>
        <taxon>Gunneridae</taxon>
        <taxon>Pentapetalae</taxon>
        <taxon>rosids</taxon>
        <taxon>fabids</taxon>
        <taxon>Fagales</taxon>
        <taxon>Juglandaceae</taxon>
        <taxon>Carya</taxon>
    </lineage>
</organism>
<dbReference type="InterPro" id="IPR008930">
    <property type="entry name" value="Terpenoid_cyclase/PrenylTrfase"/>
</dbReference>
<dbReference type="InterPro" id="IPR001906">
    <property type="entry name" value="Terpene_synth_N"/>
</dbReference>
<dbReference type="GO" id="GO:0010333">
    <property type="term" value="F:terpene synthase activity"/>
    <property type="evidence" value="ECO:0007669"/>
    <property type="project" value="InterPro"/>
</dbReference>
<dbReference type="PANTHER" id="PTHR31225">
    <property type="entry name" value="OS04G0344100 PROTEIN-RELATED"/>
    <property type="match status" value="1"/>
</dbReference>
<dbReference type="InterPro" id="IPR036965">
    <property type="entry name" value="Terpene_synth_N_sf"/>
</dbReference>
<feature type="domain" description="Terpene synthase N-terminal" evidence="2">
    <location>
        <begin position="7"/>
        <end position="73"/>
    </location>
</feature>
<gene>
    <name evidence="3" type="ORF">I3842_15G102100</name>
</gene>
<dbReference type="OrthoDB" id="1877784at2759"/>
<dbReference type="Gene3D" id="1.50.10.130">
    <property type="entry name" value="Terpene synthase, N-terminal domain"/>
    <property type="match status" value="1"/>
</dbReference>
<proteinExistence type="predicted"/>
<dbReference type="Proteomes" id="UP000811246">
    <property type="component" value="Chromosome 15"/>
</dbReference>
<sequence length="110" mass="13099">MMFYKVVDPIKQLELIDTLQRLGVSYHFEDEIRRILKNKHNTHHNGDVCEKQSLYATAIEFRLLRQHRYDVPQGKQHISNASTKINILVKAMINEPPCFQPYYSPMQWKL</sequence>
<evidence type="ECO:0000256" key="1">
    <source>
        <dbReference type="ARBA" id="ARBA00022842"/>
    </source>
</evidence>
<evidence type="ECO:0000313" key="3">
    <source>
        <dbReference type="EMBL" id="KAG6675447.1"/>
    </source>
</evidence>
<dbReference type="AlphaFoldDB" id="A0A922D231"/>
<dbReference type="EMBL" id="CM031839">
    <property type="protein sequence ID" value="KAG6675447.1"/>
    <property type="molecule type" value="Genomic_DNA"/>
</dbReference>
<dbReference type="InterPro" id="IPR050148">
    <property type="entry name" value="Terpene_synthase-like"/>
</dbReference>
<protein>
    <recommendedName>
        <fullName evidence="2">Terpene synthase N-terminal domain-containing protein</fullName>
    </recommendedName>
</protein>
<comment type="caution">
    <text evidence="3">The sequence shown here is derived from an EMBL/GenBank/DDBJ whole genome shotgun (WGS) entry which is preliminary data.</text>
</comment>
<evidence type="ECO:0000313" key="4">
    <source>
        <dbReference type="Proteomes" id="UP000811246"/>
    </source>
</evidence>
<name>A0A922D231_CARIL</name>
<reference evidence="3" key="1">
    <citation type="submission" date="2021-01" db="EMBL/GenBank/DDBJ databases">
        <authorList>
            <person name="Lovell J.T."/>
            <person name="Bentley N."/>
            <person name="Bhattarai G."/>
            <person name="Jenkins J.W."/>
            <person name="Sreedasyam A."/>
            <person name="Alarcon Y."/>
            <person name="Bock C."/>
            <person name="Boston L."/>
            <person name="Carlson J."/>
            <person name="Cervantes K."/>
            <person name="Clermont K."/>
            <person name="Krom N."/>
            <person name="Kubenka K."/>
            <person name="Mamidi S."/>
            <person name="Mattison C."/>
            <person name="Monteros M."/>
            <person name="Pisani C."/>
            <person name="Plott C."/>
            <person name="Rajasekar S."/>
            <person name="Rhein H.S."/>
            <person name="Rohla C."/>
            <person name="Song M."/>
            <person name="Hilaire R.S."/>
            <person name="Shu S."/>
            <person name="Wells L."/>
            <person name="Wang X."/>
            <person name="Webber J."/>
            <person name="Heerema R.J."/>
            <person name="Klein P."/>
            <person name="Conner P."/>
            <person name="Grauke L."/>
            <person name="Grimwood J."/>
            <person name="Schmutz J."/>
            <person name="Randall J.J."/>
        </authorList>
    </citation>
    <scope>NUCLEOTIDE SEQUENCE</scope>
    <source>
        <tissue evidence="3">Leaf</tissue>
    </source>
</reference>
<keyword evidence="1" id="KW-0460">Magnesium</keyword>
<dbReference type="Pfam" id="PF01397">
    <property type="entry name" value="Terpene_synth"/>
    <property type="match status" value="1"/>
</dbReference>
<accession>A0A922D231</accession>
<dbReference type="PANTHER" id="PTHR31225:SF9">
    <property type="entry name" value="TERPENE SYNTHASE 10"/>
    <property type="match status" value="1"/>
</dbReference>
<dbReference type="GO" id="GO:0016114">
    <property type="term" value="P:terpenoid biosynthetic process"/>
    <property type="evidence" value="ECO:0007669"/>
    <property type="project" value="InterPro"/>
</dbReference>